<comment type="caution">
    <text evidence="1">The sequence shown here is derived from an EMBL/GenBank/DDBJ whole genome shotgun (WGS) entry which is preliminary data.</text>
</comment>
<evidence type="ECO:0000313" key="2">
    <source>
        <dbReference type="Proteomes" id="UP000276103"/>
    </source>
</evidence>
<keyword evidence="2" id="KW-1185">Reference proteome</keyword>
<dbReference type="Proteomes" id="UP000276103">
    <property type="component" value="Unassembled WGS sequence"/>
</dbReference>
<gene>
    <name evidence="1" type="ORF">DSM107003_23450</name>
</gene>
<dbReference type="OrthoDB" id="513979at2"/>
<accession>A0A3S1C808</accession>
<dbReference type="EMBL" id="RSCM01000006">
    <property type="protein sequence ID" value="RUS96939.1"/>
    <property type="molecule type" value="Genomic_DNA"/>
</dbReference>
<protein>
    <submittedName>
        <fullName evidence="1">Uncharacterized protein</fullName>
    </submittedName>
</protein>
<reference evidence="1 2" key="1">
    <citation type="journal article" date="2019" name="Genome Biol. Evol.">
        <title>Day and night: Metabolic profiles and evolutionary relationships of six axenic non-marine cyanobacteria.</title>
        <authorList>
            <person name="Will S.E."/>
            <person name="Henke P."/>
            <person name="Boedeker C."/>
            <person name="Huang S."/>
            <person name="Brinkmann H."/>
            <person name="Rohde M."/>
            <person name="Jarek M."/>
            <person name="Friedl T."/>
            <person name="Seufert S."/>
            <person name="Schumacher M."/>
            <person name="Overmann J."/>
            <person name="Neumann-Schaal M."/>
            <person name="Petersen J."/>
        </authorList>
    </citation>
    <scope>NUCLEOTIDE SEQUENCE [LARGE SCALE GENOMIC DNA]</scope>
    <source>
        <strain evidence="1 2">SAG 1403-4b</strain>
    </source>
</reference>
<dbReference type="RefSeq" id="WP_127054115.1">
    <property type="nucleotide sequence ID" value="NZ_RSCM01000006.1"/>
</dbReference>
<sequence length="139" mass="15653">MNSSEIANLLRTIADIIESEPKIAKALEKHLANSLNVQSDNNSLDSKCNSSNHTNNLKNGDAVLAQCRQILREQGEEQLKLYLTELGDKVREVLKYGQLDRNRSIRRRKDLNSIIEHIIQQLIAQDKSGKLFAGSISKN</sequence>
<name>A0A3S1C808_ANAVA</name>
<dbReference type="AlphaFoldDB" id="A0A3S1C808"/>
<evidence type="ECO:0000313" key="1">
    <source>
        <dbReference type="EMBL" id="RUS96939.1"/>
    </source>
</evidence>
<proteinExistence type="predicted"/>
<organism evidence="1 2">
    <name type="scientific">Trichormus variabilis SAG 1403-4b</name>
    <dbReference type="NCBI Taxonomy" id="447716"/>
    <lineage>
        <taxon>Bacteria</taxon>
        <taxon>Bacillati</taxon>
        <taxon>Cyanobacteriota</taxon>
        <taxon>Cyanophyceae</taxon>
        <taxon>Nostocales</taxon>
        <taxon>Nostocaceae</taxon>
        <taxon>Trichormus</taxon>
    </lineage>
</organism>